<name>A0AAW2ALX3_CULAL</name>
<feature type="non-terminal residue" evidence="1">
    <location>
        <position position="77"/>
    </location>
</feature>
<protein>
    <submittedName>
        <fullName evidence="1">Uncharacterized protein</fullName>
    </submittedName>
</protein>
<dbReference type="Proteomes" id="UP001479290">
    <property type="component" value="Unassembled WGS sequence"/>
</dbReference>
<proteinExistence type="predicted"/>
<evidence type="ECO:0000313" key="1">
    <source>
        <dbReference type="EMBL" id="KAK9974387.1"/>
    </source>
</evidence>
<organism evidence="1 2">
    <name type="scientific">Culter alburnus</name>
    <name type="common">Topmouth culter</name>
    <dbReference type="NCBI Taxonomy" id="194366"/>
    <lineage>
        <taxon>Eukaryota</taxon>
        <taxon>Metazoa</taxon>
        <taxon>Chordata</taxon>
        <taxon>Craniata</taxon>
        <taxon>Vertebrata</taxon>
        <taxon>Euteleostomi</taxon>
        <taxon>Actinopterygii</taxon>
        <taxon>Neopterygii</taxon>
        <taxon>Teleostei</taxon>
        <taxon>Ostariophysi</taxon>
        <taxon>Cypriniformes</taxon>
        <taxon>Xenocyprididae</taxon>
        <taxon>Xenocypridinae</taxon>
        <taxon>Culter</taxon>
    </lineage>
</organism>
<accession>A0AAW2ALX3</accession>
<reference evidence="1 2" key="1">
    <citation type="submission" date="2024-05" db="EMBL/GenBank/DDBJ databases">
        <title>A high-quality chromosomal-level genome assembly of Topmouth culter (Culter alburnus).</title>
        <authorList>
            <person name="Zhao H."/>
        </authorList>
    </citation>
    <scope>NUCLEOTIDE SEQUENCE [LARGE SCALE GENOMIC DNA]</scope>
    <source>
        <strain evidence="1">CATC2023</strain>
        <tissue evidence="1">Muscle</tissue>
    </source>
</reference>
<keyword evidence="2" id="KW-1185">Reference proteome</keyword>
<evidence type="ECO:0000313" key="2">
    <source>
        <dbReference type="Proteomes" id="UP001479290"/>
    </source>
</evidence>
<dbReference type="EMBL" id="JAWDJR010000005">
    <property type="protein sequence ID" value="KAK9974387.1"/>
    <property type="molecule type" value="Genomic_DNA"/>
</dbReference>
<sequence length="77" mass="8328">MGGEEMEALSHSTSGAVLKAYGPPQSGLMGVMSWPQPQPLVFQHCVMTEKPASCQQSGPERGMKMADYETIRNSQTV</sequence>
<gene>
    <name evidence="1" type="ORF">ABG768_022488</name>
</gene>
<comment type="caution">
    <text evidence="1">The sequence shown here is derived from an EMBL/GenBank/DDBJ whole genome shotgun (WGS) entry which is preliminary data.</text>
</comment>
<dbReference type="AlphaFoldDB" id="A0AAW2ALX3"/>